<dbReference type="SUPFAM" id="SSF53732">
    <property type="entry name" value="Aconitase iron-sulfur domain"/>
    <property type="match status" value="1"/>
</dbReference>
<dbReference type="InterPro" id="IPR036008">
    <property type="entry name" value="Aconitase_4Fe-4S_dom"/>
</dbReference>
<dbReference type="PANTHER" id="PTHR11670">
    <property type="entry name" value="ACONITASE/IRON-RESPONSIVE ELEMENT FAMILY MEMBER"/>
    <property type="match status" value="1"/>
</dbReference>
<dbReference type="Proteomes" id="UP000680304">
    <property type="component" value="Unassembled WGS sequence"/>
</dbReference>
<accession>A0ABQ4NDT7</accession>
<sequence>MSKQDQFSVRTSLNAGGKSYVYYRLQGLEEQGLGDVSKLPFSIKVLLEAAVRQFDGRAITLEHVKQLANWANGREDKEIPFIPARIVLQDFTGVPVVVDLAAMRDTVKKPAAIRSGLIRSFLSISSSTTPSWSTLSAPRKRSITT</sequence>
<protein>
    <recommendedName>
        <fullName evidence="2">aconitate hydratase</fullName>
        <ecNumber evidence="2">4.2.1.3</ecNumber>
    </recommendedName>
</protein>
<dbReference type="InterPro" id="IPR015931">
    <property type="entry name" value="Acnase/IPM_dHydase_lsu_aba_1/3"/>
</dbReference>
<evidence type="ECO:0000313" key="6">
    <source>
        <dbReference type="Proteomes" id="UP000680304"/>
    </source>
</evidence>
<keyword evidence="3" id="KW-0408">Iron</keyword>
<comment type="caution">
    <text evidence="5">The sequence shown here is derived from an EMBL/GenBank/DDBJ whole genome shotgun (WGS) entry which is preliminary data.</text>
</comment>
<comment type="pathway">
    <text evidence="1">Carbohydrate metabolism; tricarboxylic acid cycle; isocitrate from oxaloacetate: step 2/2.</text>
</comment>
<dbReference type="Gene3D" id="3.30.499.10">
    <property type="entry name" value="Aconitase, domain 3"/>
    <property type="match status" value="1"/>
</dbReference>
<gene>
    <name evidence="5" type="ORF">PACILC2_45990</name>
</gene>
<evidence type="ECO:0000256" key="4">
    <source>
        <dbReference type="ARBA" id="ARBA00023501"/>
    </source>
</evidence>
<reference evidence="5 6" key="1">
    <citation type="submission" date="2021-04" db="EMBL/GenBank/DDBJ databases">
        <title>Draft genome sequence of Paenibacillus cisolokensis, LC2-13A.</title>
        <authorList>
            <person name="Uke A."/>
            <person name="Chhe C."/>
            <person name="Baramee S."/>
            <person name="Kosugi A."/>
        </authorList>
    </citation>
    <scope>NUCLEOTIDE SEQUENCE [LARGE SCALE GENOMIC DNA]</scope>
    <source>
        <strain evidence="5 6">LC2-13A</strain>
    </source>
</reference>
<name>A0ABQ4NDT7_9BACL</name>
<keyword evidence="6" id="KW-1185">Reference proteome</keyword>
<evidence type="ECO:0000313" key="5">
    <source>
        <dbReference type="EMBL" id="GIQ66031.1"/>
    </source>
</evidence>
<dbReference type="EMBL" id="BOVJ01000163">
    <property type="protein sequence ID" value="GIQ66031.1"/>
    <property type="molecule type" value="Genomic_DNA"/>
</dbReference>
<dbReference type="EC" id="4.2.1.3" evidence="2"/>
<evidence type="ECO:0000256" key="2">
    <source>
        <dbReference type="ARBA" id="ARBA00012926"/>
    </source>
</evidence>
<evidence type="ECO:0000256" key="1">
    <source>
        <dbReference type="ARBA" id="ARBA00004717"/>
    </source>
</evidence>
<dbReference type="InterPro" id="IPR006249">
    <property type="entry name" value="Aconitase/IRP2"/>
</dbReference>
<evidence type="ECO:0000256" key="3">
    <source>
        <dbReference type="ARBA" id="ARBA00023004"/>
    </source>
</evidence>
<organism evidence="5 6">
    <name type="scientific">Paenibacillus cisolokensis</name>
    <dbReference type="NCBI Taxonomy" id="1658519"/>
    <lineage>
        <taxon>Bacteria</taxon>
        <taxon>Bacillati</taxon>
        <taxon>Bacillota</taxon>
        <taxon>Bacilli</taxon>
        <taxon>Bacillales</taxon>
        <taxon>Paenibacillaceae</taxon>
        <taxon>Paenibacillus</taxon>
    </lineage>
</organism>
<proteinExistence type="predicted"/>
<comment type="catalytic activity">
    <reaction evidence="4">
        <text>citrate = D-threo-isocitrate</text>
        <dbReference type="Rhea" id="RHEA:10336"/>
        <dbReference type="ChEBI" id="CHEBI:15562"/>
        <dbReference type="ChEBI" id="CHEBI:16947"/>
        <dbReference type="EC" id="4.2.1.3"/>
    </reaction>
</comment>